<dbReference type="Pfam" id="PF13193">
    <property type="entry name" value="AMP-binding_C"/>
    <property type="match status" value="1"/>
</dbReference>
<dbReference type="SUPFAM" id="SSF56801">
    <property type="entry name" value="Acetyl-CoA synthetase-like"/>
    <property type="match status" value="1"/>
</dbReference>
<dbReference type="Proteomes" id="UP000222531">
    <property type="component" value="Unassembled WGS sequence"/>
</dbReference>
<dbReference type="PROSITE" id="PS00455">
    <property type="entry name" value="AMP_BINDING"/>
    <property type="match status" value="1"/>
</dbReference>
<dbReference type="GO" id="GO:0031956">
    <property type="term" value="F:medium-chain fatty acid-CoA ligase activity"/>
    <property type="evidence" value="ECO:0007669"/>
    <property type="project" value="TreeGrafter"/>
</dbReference>
<dbReference type="GO" id="GO:0006631">
    <property type="term" value="P:fatty acid metabolic process"/>
    <property type="evidence" value="ECO:0007669"/>
    <property type="project" value="TreeGrafter"/>
</dbReference>
<feature type="domain" description="AMP-dependent synthetase/ligase" evidence="3">
    <location>
        <begin position="18"/>
        <end position="369"/>
    </location>
</feature>
<sequence>MTACAPVPAPRRLPELLSRTAARHPDRPALRADDEEMTFARLDDLTSRAAAWLHSLNIAPGDRVALLLPNVPAFAVLYYGVLRAGAVVVPVNPALKAREVAHCLADAGASLLLTWHEGADEAARGARWAGTRHHAVEPASLTAALQGHDPAGPAPGTSSDDTAVILYTSGTTGKPKGAELTHANLVANVAAAVDLMRLGPDDVVFGALPLFHSFGQVIGLNCAVATGACLTLLRRFDAARALSLIERERVTVFLGVPTMYTLLLGREDTADHDVSSLRLCACGGSPLPVEVLRGFEERFGCAVLEGYGLSESSPLACINRIDRERIAGTVGTPIDGVEMRIVDRWGKEVPDGETGEIVIRGHNVMKGYWRRPEATAEAVRDGWLHTGDLGTRDATGVFRVVDRIKDVIIRGGFNVYPREVEEALYRHPAVAEASVLGVPHPVHGEEVAAAVVLRAGAEATPEQIRDFVRDEVAGFKYPRVVWIADRLPKGPTGKILRREIVLPPELTAFTEGPGPR</sequence>
<dbReference type="PANTHER" id="PTHR43201:SF5">
    <property type="entry name" value="MEDIUM-CHAIN ACYL-COA LIGASE ACSF2, MITOCHONDRIAL"/>
    <property type="match status" value="1"/>
</dbReference>
<evidence type="ECO:0000313" key="5">
    <source>
        <dbReference type="EMBL" id="PHQ51438.1"/>
    </source>
</evidence>
<organism evidence="5 6">
    <name type="scientific">Streptomyces cinnamoneus</name>
    <name type="common">Streptoverticillium cinnamoneum</name>
    <dbReference type="NCBI Taxonomy" id="53446"/>
    <lineage>
        <taxon>Bacteria</taxon>
        <taxon>Bacillati</taxon>
        <taxon>Actinomycetota</taxon>
        <taxon>Actinomycetes</taxon>
        <taxon>Kitasatosporales</taxon>
        <taxon>Streptomycetaceae</taxon>
        <taxon>Streptomyces</taxon>
        <taxon>Streptomyces cinnamoneus group</taxon>
    </lineage>
</organism>
<keyword evidence="6" id="KW-1185">Reference proteome</keyword>
<keyword evidence="2 5" id="KW-0436">Ligase</keyword>
<dbReference type="InterPro" id="IPR020845">
    <property type="entry name" value="AMP-binding_CS"/>
</dbReference>
<evidence type="ECO:0000256" key="1">
    <source>
        <dbReference type="ARBA" id="ARBA00006432"/>
    </source>
</evidence>
<dbReference type="InterPro" id="IPR045851">
    <property type="entry name" value="AMP-bd_C_sf"/>
</dbReference>
<dbReference type="InterPro" id="IPR000873">
    <property type="entry name" value="AMP-dep_synth/lig_dom"/>
</dbReference>
<feature type="domain" description="AMP-binding enzyme C-terminal" evidence="4">
    <location>
        <begin position="419"/>
        <end position="494"/>
    </location>
</feature>
<dbReference type="AlphaFoldDB" id="A0A2G1XJK7"/>
<evidence type="ECO:0000259" key="4">
    <source>
        <dbReference type="Pfam" id="PF13193"/>
    </source>
</evidence>
<accession>A0A2G1XJK7</accession>
<dbReference type="NCBIfam" id="NF004837">
    <property type="entry name" value="PRK06187.1"/>
    <property type="match status" value="1"/>
</dbReference>
<protein>
    <submittedName>
        <fullName evidence="5">Long-chain-fatty-acid--CoA ligase</fullName>
    </submittedName>
</protein>
<reference evidence="5 6" key="1">
    <citation type="journal article" date="2017" name="Biochemistry">
        <title>Identification of the Biosynthetic Pathway for the Antibiotic Bicyclomycin.</title>
        <authorList>
            <person name="Patteson J."/>
            <person name="Cai W."/>
            <person name="Johnson R.A."/>
            <person name="Santa Maria K."/>
            <person name="Li B."/>
        </authorList>
    </citation>
    <scope>NUCLEOTIDE SEQUENCE [LARGE SCALE GENOMIC DNA]</scope>
    <source>
        <strain evidence="5 6">ATCC 21532</strain>
    </source>
</reference>
<evidence type="ECO:0000259" key="3">
    <source>
        <dbReference type="Pfam" id="PF00501"/>
    </source>
</evidence>
<proteinExistence type="inferred from homology"/>
<gene>
    <name evidence="5" type="ORF">BLA24_13990</name>
</gene>
<comment type="similarity">
    <text evidence="1">Belongs to the ATP-dependent AMP-binding enzyme family.</text>
</comment>
<comment type="caution">
    <text evidence="5">The sequence shown here is derived from an EMBL/GenBank/DDBJ whole genome shotgun (WGS) entry which is preliminary data.</text>
</comment>
<dbReference type="InterPro" id="IPR025110">
    <property type="entry name" value="AMP-bd_C"/>
</dbReference>
<dbReference type="Gene3D" id="3.40.50.12780">
    <property type="entry name" value="N-terminal domain of ligase-like"/>
    <property type="match status" value="1"/>
</dbReference>
<evidence type="ECO:0000256" key="2">
    <source>
        <dbReference type="ARBA" id="ARBA00022598"/>
    </source>
</evidence>
<dbReference type="InterPro" id="IPR042099">
    <property type="entry name" value="ANL_N_sf"/>
</dbReference>
<dbReference type="PANTHER" id="PTHR43201">
    <property type="entry name" value="ACYL-COA SYNTHETASE"/>
    <property type="match status" value="1"/>
</dbReference>
<name>A0A2G1XJK7_STRCJ</name>
<evidence type="ECO:0000313" key="6">
    <source>
        <dbReference type="Proteomes" id="UP000222531"/>
    </source>
</evidence>
<dbReference type="OrthoDB" id="9803968at2"/>
<dbReference type="Pfam" id="PF00501">
    <property type="entry name" value="AMP-binding"/>
    <property type="match status" value="1"/>
</dbReference>
<dbReference type="CDD" id="cd05936">
    <property type="entry name" value="FC-FACS_FadD_like"/>
    <property type="match status" value="1"/>
</dbReference>
<dbReference type="Gene3D" id="3.30.300.30">
    <property type="match status" value="1"/>
</dbReference>
<dbReference type="RefSeq" id="WP_099199305.1">
    <property type="nucleotide sequence ID" value="NZ_NHZO01000146.1"/>
</dbReference>
<dbReference type="EMBL" id="NHZO01000146">
    <property type="protein sequence ID" value="PHQ51438.1"/>
    <property type="molecule type" value="Genomic_DNA"/>
</dbReference>